<gene>
    <name evidence="2" type="ORF">GRI75_12730</name>
</gene>
<protein>
    <recommendedName>
        <fullName evidence="4">Phage shock protein B</fullName>
    </recommendedName>
</protein>
<evidence type="ECO:0000313" key="2">
    <source>
        <dbReference type="EMBL" id="MXP42505.1"/>
    </source>
</evidence>
<dbReference type="Proteomes" id="UP000469159">
    <property type="component" value="Unassembled WGS sequence"/>
</dbReference>
<evidence type="ECO:0008006" key="4">
    <source>
        <dbReference type="Google" id="ProtNLM"/>
    </source>
</evidence>
<dbReference type="AlphaFoldDB" id="A0A6I4V0J0"/>
<proteinExistence type="predicted"/>
<evidence type="ECO:0000313" key="3">
    <source>
        <dbReference type="Proteomes" id="UP000469159"/>
    </source>
</evidence>
<keyword evidence="3" id="KW-1185">Reference proteome</keyword>
<feature type="region of interest" description="Disordered" evidence="1">
    <location>
        <begin position="27"/>
        <end position="49"/>
    </location>
</feature>
<accession>A0A6I4V0J0</accession>
<reference evidence="2 3" key="1">
    <citation type="submission" date="2019-12" db="EMBL/GenBank/DDBJ databases">
        <title>Genomic-based taxomic classification of the family Erythrobacteraceae.</title>
        <authorList>
            <person name="Xu L."/>
        </authorList>
    </citation>
    <scope>NUCLEOTIDE SEQUENCE [LARGE SCALE GENOMIC DNA]</scope>
    <source>
        <strain evidence="2 3">MCCC 1K02066</strain>
    </source>
</reference>
<comment type="caution">
    <text evidence="2">The sequence shown here is derived from an EMBL/GenBank/DDBJ whole genome shotgun (WGS) entry which is preliminary data.</text>
</comment>
<evidence type="ECO:0000256" key="1">
    <source>
        <dbReference type="SAM" id="MobiDB-lite"/>
    </source>
</evidence>
<name>A0A6I4V0J0_9SPHN</name>
<organism evidence="2 3">
    <name type="scientific">Croceibacterium soli</name>
    <dbReference type="NCBI Taxonomy" id="1739690"/>
    <lineage>
        <taxon>Bacteria</taxon>
        <taxon>Pseudomonadati</taxon>
        <taxon>Pseudomonadota</taxon>
        <taxon>Alphaproteobacteria</taxon>
        <taxon>Sphingomonadales</taxon>
        <taxon>Erythrobacteraceae</taxon>
        <taxon>Croceibacterium</taxon>
    </lineage>
</organism>
<dbReference type="RefSeq" id="WP_160747365.1">
    <property type="nucleotide sequence ID" value="NZ_WTYK01000008.1"/>
</dbReference>
<sequence>MSFWTAIVVIVAILAVAEVLKAKHRARHGSVADGSEHQPLAQREDPALKREVEELRERVKVLERIATDGRDTRLLSDEIEKLRDK</sequence>
<dbReference type="EMBL" id="WTYK01000008">
    <property type="protein sequence ID" value="MXP42505.1"/>
    <property type="molecule type" value="Genomic_DNA"/>
</dbReference>